<reference evidence="3" key="1">
    <citation type="submission" date="2022-01" db="EMBL/GenBank/DDBJ databases">
        <authorList>
            <person name="Braso-Vives M."/>
        </authorList>
    </citation>
    <scope>NUCLEOTIDE SEQUENCE</scope>
</reference>
<keyword evidence="4" id="KW-1185">Reference proteome</keyword>
<proteinExistence type="predicted"/>
<protein>
    <submittedName>
        <fullName evidence="3">FBXO46 protein</fullName>
    </submittedName>
</protein>
<feature type="compositionally biased region" description="Low complexity" evidence="1">
    <location>
        <begin position="18"/>
        <end position="33"/>
    </location>
</feature>
<dbReference type="InterPro" id="IPR001810">
    <property type="entry name" value="F-box_dom"/>
</dbReference>
<dbReference type="EMBL" id="OV696689">
    <property type="protein sequence ID" value="CAH1262459.1"/>
    <property type="molecule type" value="Genomic_DNA"/>
</dbReference>
<dbReference type="Proteomes" id="UP000838412">
    <property type="component" value="Chromosome 4"/>
</dbReference>
<feature type="compositionally biased region" description="Basic and acidic residues" evidence="1">
    <location>
        <begin position="1"/>
        <end position="14"/>
    </location>
</feature>
<dbReference type="AlphaFoldDB" id="A0A8J9ZRY7"/>
<gene>
    <name evidence="3" type="primary">FBXO46</name>
    <name evidence="3" type="ORF">BLAG_LOCUS17504</name>
</gene>
<dbReference type="Pfam" id="PF00646">
    <property type="entry name" value="F-box"/>
    <property type="match status" value="1"/>
</dbReference>
<organism evidence="3 4">
    <name type="scientific">Branchiostoma lanceolatum</name>
    <name type="common">Common lancelet</name>
    <name type="synonym">Amphioxus lanceolatum</name>
    <dbReference type="NCBI Taxonomy" id="7740"/>
    <lineage>
        <taxon>Eukaryota</taxon>
        <taxon>Metazoa</taxon>
        <taxon>Chordata</taxon>
        <taxon>Cephalochordata</taxon>
        <taxon>Leptocardii</taxon>
        <taxon>Amphioxiformes</taxon>
        <taxon>Branchiostomatidae</taxon>
        <taxon>Branchiostoma</taxon>
    </lineage>
</organism>
<sequence>MEVLRESKMVKTSDSDDQPGPSSSSSSPTSPIDILRHGTMLLHTPKTLQATQAAQNQPLKQYFQSELYHHFSCNAREVIERVEAERRRRRDNELKKPLFKPTKFAKPPVWMPEFPACSRTRKPLISPHSSPPLLRRPLEQATRLADLNTEEVQVFVAKPFNTVFKGAYGYDDKCPILMTKPPADNDIQKLAAAMSKPKRYKKKNTGKDHLNSGLKAYEENQCEEAQEMFNKTECTHPLDYASAGKMAPSDQNRETCPLEALEYIKLLPNCALAQVFLHLDTRSLAALKCSCQDFKLLIEVYELGMLDAKLASDPAGKASHC</sequence>
<evidence type="ECO:0000256" key="1">
    <source>
        <dbReference type="SAM" id="MobiDB-lite"/>
    </source>
</evidence>
<accession>A0A8J9ZRY7</accession>
<evidence type="ECO:0000313" key="4">
    <source>
        <dbReference type="Proteomes" id="UP000838412"/>
    </source>
</evidence>
<feature type="region of interest" description="Disordered" evidence="1">
    <location>
        <begin position="1"/>
        <end position="33"/>
    </location>
</feature>
<feature type="domain" description="F-box" evidence="2">
    <location>
        <begin position="266"/>
        <end position="298"/>
    </location>
</feature>
<evidence type="ECO:0000313" key="3">
    <source>
        <dbReference type="EMBL" id="CAH1262459.1"/>
    </source>
</evidence>
<name>A0A8J9ZRY7_BRALA</name>
<evidence type="ECO:0000259" key="2">
    <source>
        <dbReference type="Pfam" id="PF00646"/>
    </source>
</evidence>
<dbReference type="OrthoDB" id="10052741at2759"/>